<keyword evidence="5 7" id="KW-0804">Transcription</keyword>
<evidence type="ECO:0000256" key="5">
    <source>
        <dbReference type="ARBA" id="ARBA00023163"/>
    </source>
</evidence>
<dbReference type="GO" id="GO:0046872">
    <property type="term" value="F:metal ion binding"/>
    <property type="evidence" value="ECO:0007669"/>
    <property type="project" value="UniProtKB-KW"/>
</dbReference>
<dbReference type="InterPro" id="IPR008984">
    <property type="entry name" value="SMAD_FHA_dom_sf"/>
</dbReference>
<evidence type="ECO:0000313" key="10">
    <source>
        <dbReference type="Proteomes" id="UP000887575"/>
    </source>
</evidence>
<dbReference type="PANTHER" id="PTHR13703">
    <property type="entry name" value="SMAD"/>
    <property type="match status" value="1"/>
</dbReference>
<evidence type="ECO:0000259" key="9">
    <source>
        <dbReference type="PROSITE" id="PS51076"/>
    </source>
</evidence>
<comment type="similarity">
    <text evidence="1 7">Belongs to the dwarfin/SMAD family.</text>
</comment>
<keyword evidence="7" id="KW-0963">Cytoplasm</keyword>
<dbReference type="GO" id="GO:0060395">
    <property type="term" value="P:SMAD protein signal transduction"/>
    <property type="evidence" value="ECO:0007669"/>
    <property type="project" value="TreeGrafter"/>
</dbReference>
<dbReference type="GO" id="GO:0009791">
    <property type="term" value="P:post-embryonic development"/>
    <property type="evidence" value="ECO:0007669"/>
    <property type="project" value="UniProtKB-ARBA"/>
</dbReference>
<name>A0AAF3EAC8_9BILA</name>
<dbReference type="InterPro" id="IPR013019">
    <property type="entry name" value="MAD_homology_MH1"/>
</dbReference>
<feature type="domain" description="MH2" evidence="9">
    <location>
        <begin position="395"/>
        <end position="623"/>
    </location>
</feature>
<dbReference type="Gene3D" id="3.90.520.10">
    <property type="entry name" value="SMAD MH1 domain"/>
    <property type="match status" value="1"/>
</dbReference>
<evidence type="ECO:0000256" key="1">
    <source>
        <dbReference type="ARBA" id="ARBA00005545"/>
    </source>
</evidence>
<dbReference type="GO" id="GO:0000981">
    <property type="term" value="F:DNA-binding transcription factor activity, RNA polymerase II-specific"/>
    <property type="evidence" value="ECO:0007669"/>
    <property type="project" value="TreeGrafter"/>
</dbReference>
<dbReference type="Pfam" id="PF03166">
    <property type="entry name" value="MH2"/>
    <property type="match status" value="1"/>
</dbReference>
<keyword evidence="2" id="KW-0479">Metal-binding</keyword>
<evidence type="ECO:0000256" key="3">
    <source>
        <dbReference type="ARBA" id="ARBA00022833"/>
    </source>
</evidence>
<dbReference type="Proteomes" id="UP000887575">
    <property type="component" value="Unassembled WGS sequence"/>
</dbReference>
<evidence type="ECO:0000256" key="7">
    <source>
        <dbReference type="RuleBase" id="RU361195"/>
    </source>
</evidence>
<organism evidence="10 11">
    <name type="scientific">Mesorhabditis belari</name>
    <dbReference type="NCBI Taxonomy" id="2138241"/>
    <lineage>
        <taxon>Eukaryota</taxon>
        <taxon>Metazoa</taxon>
        <taxon>Ecdysozoa</taxon>
        <taxon>Nematoda</taxon>
        <taxon>Chromadorea</taxon>
        <taxon>Rhabditida</taxon>
        <taxon>Rhabditina</taxon>
        <taxon>Rhabditomorpha</taxon>
        <taxon>Rhabditoidea</taxon>
        <taxon>Rhabditidae</taxon>
        <taxon>Mesorhabditinae</taxon>
        <taxon>Mesorhabditis</taxon>
    </lineage>
</organism>
<comment type="subcellular location">
    <subcellularLocation>
        <location evidence="7">Cytoplasm</location>
    </subcellularLocation>
    <subcellularLocation>
        <location evidence="7">Nucleus</location>
    </subcellularLocation>
</comment>
<dbReference type="CDD" id="cd10492">
    <property type="entry name" value="MH1_SMAD_4"/>
    <property type="match status" value="1"/>
</dbReference>
<keyword evidence="4 7" id="KW-0805">Transcription regulation</keyword>
<dbReference type="Gene3D" id="2.60.200.10">
    <property type="match status" value="1"/>
</dbReference>
<evidence type="ECO:0000256" key="4">
    <source>
        <dbReference type="ARBA" id="ARBA00023015"/>
    </source>
</evidence>
<dbReference type="PROSITE" id="PS51075">
    <property type="entry name" value="MH1"/>
    <property type="match status" value="1"/>
</dbReference>
<accession>A0AAF3EAC8</accession>
<evidence type="ECO:0000256" key="6">
    <source>
        <dbReference type="ARBA" id="ARBA00023242"/>
    </source>
</evidence>
<dbReference type="SUPFAM" id="SSF49879">
    <property type="entry name" value="SMAD/FHA domain"/>
    <property type="match status" value="1"/>
</dbReference>
<dbReference type="Pfam" id="PF03165">
    <property type="entry name" value="MH1"/>
    <property type="match status" value="1"/>
</dbReference>
<proteinExistence type="inferred from homology"/>
<protein>
    <recommendedName>
        <fullName evidence="7">Mothers against decapentaplegic homolog</fullName>
        <shortName evidence="7">MAD homolog</shortName>
        <shortName evidence="7">Mothers against DPP homolog</shortName>
    </recommendedName>
    <alternativeName>
        <fullName evidence="7">SMAD family member</fullName>
    </alternativeName>
</protein>
<dbReference type="AlphaFoldDB" id="A0AAF3EAC8"/>
<dbReference type="GO" id="GO:0071144">
    <property type="term" value="C:heteromeric SMAD protein complex"/>
    <property type="evidence" value="ECO:0007669"/>
    <property type="project" value="TreeGrafter"/>
</dbReference>
<dbReference type="GO" id="GO:0009653">
    <property type="term" value="P:anatomical structure morphogenesis"/>
    <property type="evidence" value="ECO:0007669"/>
    <property type="project" value="TreeGrafter"/>
</dbReference>
<dbReference type="GO" id="GO:0050793">
    <property type="term" value="P:regulation of developmental process"/>
    <property type="evidence" value="ECO:0007669"/>
    <property type="project" value="UniProtKB-ARBA"/>
</dbReference>
<dbReference type="PANTHER" id="PTHR13703:SF45">
    <property type="entry name" value="MOTHERS AGAINST DECAPENTAPLEGIC HOMOLOG"/>
    <property type="match status" value="1"/>
</dbReference>
<dbReference type="WBParaSite" id="MBELARI_LOCUS10865">
    <property type="protein sequence ID" value="MBELARI_LOCUS10865"/>
    <property type="gene ID" value="MBELARI_LOCUS10865"/>
</dbReference>
<dbReference type="GO" id="GO:0030154">
    <property type="term" value="P:cell differentiation"/>
    <property type="evidence" value="ECO:0007669"/>
    <property type="project" value="TreeGrafter"/>
</dbReference>
<dbReference type="InterPro" id="IPR003619">
    <property type="entry name" value="MAD_homology1_Dwarfin-type"/>
</dbReference>
<dbReference type="GO" id="GO:0000978">
    <property type="term" value="F:RNA polymerase II cis-regulatory region sequence-specific DNA binding"/>
    <property type="evidence" value="ECO:0007669"/>
    <property type="project" value="TreeGrafter"/>
</dbReference>
<dbReference type="InterPro" id="IPR001132">
    <property type="entry name" value="SMAD_dom_Dwarfin-type"/>
</dbReference>
<evidence type="ECO:0000259" key="8">
    <source>
        <dbReference type="PROSITE" id="PS51075"/>
    </source>
</evidence>
<dbReference type="GO" id="GO:0005737">
    <property type="term" value="C:cytoplasm"/>
    <property type="evidence" value="ECO:0007669"/>
    <property type="project" value="UniProtKB-SubCell"/>
</dbReference>
<dbReference type="GO" id="GO:0051239">
    <property type="term" value="P:regulation of multicellular organismal process"/>
    <property type="evidence" value="ECO:0007669"/>
    <property type="project" value="UniProtKB-ARBA"/>
</dbReference>
<reference evidence="11" key="1">
    <citation type="submission" date="2024-02" db="UniProtKB">
        <authorList>
            <consortium name="WormBaseParasite"/>
        </authorList>
    </citation>
    <scope>IDENTIFICATION</scope>
</reference>
<keyword evidence="10" id="KW-1185">Reference proteome</keyword>
<dbReference type="SMART" id="SM00524">
    <property type="entry name" value="DWB"/>
    <property type="match status" value="1"/>
</dbReference>
<sequence length="623" mass="68836">MIPVLVKSEDIVKNEEVDIETPIIWTATPATDSRTPTYFIEMLGDGGVVTSSQGVPMSSGYVSAPSFQYIPSTRVHTHATDLHRIQNLTQFPLGYYGHQMGYTGEHAMPISSHHFDPVASTSEEVNCPSMSVMRTSGMGVPHSVPPTDHATATDSAGHITHVLMLYEIGSEDKDYTKKAIESLVKKLKDKRPELDNLIMAITSAGKTPTSCVTIQRSLDGRLQVAGRKGVPHVVYARIWRWPSVSKAELQKLPCCAVTPDNQDFICINPYHYERVVAHTFDMTSARVDHSLGASFGTATPSSQNSTPMFATSMGTAQLLANQSVDPVPMDHGIPYQDWSMSTSFAQINYQSHVSINPAHSQQQQQQQQLVQAIPVADLSMIQIPQMLLGPFPKYWATITYYELDTQVGEPFKALASVEGREVVIDGGMDPLGDRQGRFCLGAISNVHRTEASEKARIHIGQGIRLWWHDEQLWIVIRSENSIFVRSPYLDYCEGKPLGSSVHRFTNYSAPENSAIKLFDLRWAYHQMREQTACERQAVVQQAAAVAGFAPPPSGLSSVPLSELSLVSGADEMQRAFCSIGISFVKGWGNGYNRPTIKDTPCWVEVQLSRPLQILNALLKEGFK</sequence>
<dbReference type="InterPro" id="IPR013790">
    <property type="entry name" value="Dwarfin"/>
</dbReference>
<feature type="domain" description="MH1" evidence="8">
    <location>
        <begin position="158"/>
        <end position="281"/>
    </location>
</feature>
<keyword evidence="3" id="KW-0862">Zinc</keyword>
<dbReference type="GO" id="GO:0030509">
    <property type="term" value="P:BMP signaling pathway"/>
    <property type="evidence" value="ECO:0007669"/>
    <property type="project" value="TreeGrafter"/>
</dbReference>
<evidence type="ECO:0000313" key="11">
    <source>
        <dbReference type="WBParaSite" id="MBELARI_LOCUS10865"/>
    </source>
</evidence>
<evidence type="ECO:0000256" key="2">
    <source>
        <dbReference type="ARBA" id="ARBA00022723"/>
    </source>
</evidence>
<dbReference type="PROSITE" id="PS51076">
    <property type="entry name" value="MH2"/>
    <property type="match status" value="1"/>
</dbReference>
<dbReference type="GO" id="GO:0070411">
    <property type="term" value="F:I-SMAD binding"/>
    <property type="evidence" value="ECO:0007669"/>
    <property type="project" value="TreeGrafter"/>
</dbReference>
<dbReference type="InterPro" id="IPR036578">
    <property type="entry name" value="SMAD_MH1_sf"/>
</dbReference>
<keyword evidence="6 7" id="KW-0539">Nucleus</keyword>
<dbReference type="SUPFAM" id="SSF56366">
    <property type="entry name" value="SMAD MH1 domain"/>
    <property type="match status" value="1"/>
</dbReference>
<dbReference type="SMART" id="SM00523">
    <property type="entry name" value="DWA"/>
    <property type="match status" value="1"/>
</dbReference>
<dbReference type="InterPro" id="IPR017855">
    <property type="entry name" value="SMAD-like_dom_sf"/>
</dbReference>